<accession>F4G326</accession>
<name>F4G326_METCR</name>
<dbReference type="HOGENOM" id="CLU_3338405_0_0_2"/>
<dbReference type="Proteomes" id="UP000007812">
    <property type="component" value="Chromosome"/>
</dbReference>
<gene>
    <name evidence="1" type="ordered locus">Mcup_1119</name>
</gene>
<dbReference type="KEGG" id="mcn:Mcup_1119"/>
<protein>
    <submittedName>
        <fullName evidence="1">Uncharacterized protein</fullName>
    </submittedName>
</protein>
<dbReference type="AlphaFoldDB" id="F4G326"/>
<proteinExistence type="predicted"/>
<evidence type="ECO:0000313" key="2">
    <source>
        <dbReference type="Proteomes" id="UP000007812"/>
    </source>
</evidence>
<evidence type="ECO:0000313" key="1">
    <source>
        <dbReference type="EMBL" id="AEB95224.1"/>
    </source>
</evidence>
<dbReference type="PATRIC" id="fig|1006006.8.peg.1112"/>
<reference evidence="1 2" key="1">
    <citation type="journal article" date="2011" name="J. Bacteriol.">
        <title>Complete genome sequence of Metallosphaera cuprina, a metal sulfide-oxidizing archaeon from a hot spring.</title>
        <authorList>
            <person name="Liu L.J."/>
            <person name="You X.Y."/>
            <person name="Zheng H."/>
            <person name="Wang S."/>
            <person name="Jiang C.Y."/>
            <person name="Liu S.J."/>
        </authorList>
    </citation>
    <scope>NUCLEOTIDE SEQUENCE [LARGE SCALE GENOMIC DNA]</scope>
    <source>
        <strain evidence="1 2">Ar-4</strain>
    </source>
</reference>
<sequence>MELKEIETHTHGFRDGLVESFMELKERVKNITGSLMN</sequence>
<keyword evidence="2" id="KW-1185">Reference proteome</keyword>
<dbReference type="EMBL" id="CP002656">
    <property type="protein sequence ID" value="AEB95224.1"/>
    <property type="molecule type" value="Genomic_DNA"/>
</dbReference>
<organism evidence="1 2">
    <name type="scientific">Metallosphaera cuprina (strain Ar-4)</name>
    <dbReference type="NCBI Taxonomy" id="1006006"/>
    <lineage>
        <taxon>Archaea</taxon>
        <taxon>Thermoproteota</taxon>
        <taxon>Thermoprotei</taxon>
        <taxon>Sulfolobales</taxon>
        <taxon>Sulfolobaceae</taxon>
        <taxon>Metallosphaera</taxon>
    </lineage>
</organism>